<feature type="transmembrane region" description="Helical" evidence="9">
    <location>
        <begin position="160"/>
        <end position="179"/>
    </location>
</feature>
<dbReference type="GO" id="GO:0034040">
    <property type="term" value="F:ATPase-coupled lipid transmembrane transporter activity"/>
    <property type="evidence" value="ECO:0007669"/>
    <property type="project" value="TreeGrafter"/>
</dbReference>
<evidence type="ECO:0000259" key="10">
    <source>
        <dbReference type="PROSITE" id="PS50893"/>
    </source>
</evidence>
<dbReference type="Gene3D" id="1.20.1560.10">
    <property type="entry name" value="ABC transporter type 1, transmembrane domain"/>
    <property type="match status" value="1"/>
</dbReference>
<keyword evidence="3" id="KW-1003">Cell membrane</keyword>
<evidence type="ECO:0000256" key="2">
    <source>
        <dbReference type="ARBA" id="ARBA00022448"/>
    </source>
</evidence>
<dbReference type="SMART" id="SM00382">
    <property type="entry name" value="AAA"/>
    <property type="match status" value="1"/>
</dbReference>
<sequence>MKCCMKIKKALDYKLRIVSFYFKYIKFGIFFIIFLSFLTGILESIGVSMIFPILQAVLDTNNSVKELNFPIVSDVLSFFNVEYSIRNLTLIFVSLFIIKAFFKFFTGYIKLHYSSKFLLDIRKKLIKKLSGLDYANYTKRETGKLSSTFTLEVENLVSGFIYFSNYLVTIFTGLSFIFIILFIEYRFAISILFFGAIYYLGFKKLNIKIKDISKEITYHNAKFNSLLIQFIQSFKYLKSTNNFSNLSTFLSDTVSKIRSLKIQKDIRTNFVSAIQEPAVLVLVLFIVFISVNYIKIETSIVLMLLVLFYRSTNYFLTSQSTWNNFLSQIGSTNSVIDLENSLIENQEMNKGDLEPHFLNQITVKNVSFKYTPEEYTLQSINFTVPINKTIAFVGKSGTGKSTLVNILTGLLKPDEGNVFLDAVELNAIDVNRWRNTIGYITQESVIFNDTILNNITSWNYNPVKDKAKLWEVIKMSHLDEIITTEKDLLREVGDRGVSLSGGQKQRIAIARELYRNPKILILDEATSALDSETENNIIESLEQLNGKITIIVIAHRLSTIKKADEIYVLEKGKIIENGTYNELLNRNNSRMAEFIKMQELK</sequence>
<dbReference type="InterPro" id="IPR039421">
    <property type="entry name" value="Type_1_exporter"/>
</dbReference>
<dbReference type="PROSITE" id="PS50929">
    <property type="entry name" value="ABC_TM1F"/>
    <property type="match status" value="1"/>
</dbReference>
<dbReference type="InterPro" id="IPR003439">
    <property type="entry name" value="ABC_transporter-like_ATP-bd"/>
</dbReference>
<keyword evidence="13" id="KW-1185">Reference proteome</keyword>
<keyword evidence="2" id="KW-0813">Transport</keyword>
<keyword evidence="7 9" id="KW-1133">Transmembrane helix</keyword>
<dbReference type="GO" id="GO:0016887">
    <property type="term" value="F:ATP hydrolysis activity"/>
    <property type="evidence" value="ECO:0007669"/>
    <property type="project" value="InterPro"/>
</dbReference>
<dbReference type="Pfam" id="PF00664">
    <property type="entry name" value="ABC_membrane"/>
    <property type="match status" value="1"/>
</dbReference>
<keyword evidence="8 9" id="KW-0472">Membrane</keyword>
<reference evidence="13" key="1">
    <citation type="submission" date="2019-05" db="EMBL/GenBank/DDBJ databases">
        <title>Flavobacterium profundi sp. nov., isolated from a deep-sea seamount.</title>
        <authorList>
            <person name="Zhang D.-C."/>
        </authorList>
    </citation>
    <scope>NUCLEOTIDE SEQUENCE [LARGE SCALE GENOMIC DNA]</scope>
    <source>
        <strain evidence="13">TP390</strain>
    </source>
</reference>
<protein>
    <submittedName>
        <fullName evidence="12">ATP-binding cassette domain-containing protein</fullName>
    </submittedName>
</protein>
<evidence type="ECO:0000256" key="9">
    <source>
        <dbReference type="SAM" id="Phobius"/>
    </source>
</evidence>
<evidence type="ECO:0000256" key="3">
    <source>
        <dbReference type="ARBA" id="ARBA00022475"/>
    </source>
</evidence>
<feature type="domain" description="ABC transmembrane type-1" evidence="11">
    <location>
        <begin position="30"/>
        <end position="327"/>
    </location>
</feature>
<dbReference type="AlphaFoldDB" id="A0A6I4IDQ5"/>
<dbReference type="GO" id="GO:0005524">
    <property type="term" value="F:ATP binding"/>
    <property type="evidence" value="ECO:0007669"/>
    <property type="project" value="UniProtKB-KW"/>
</dbReference>
<gene>
    <name evidence="12" type="ORF">GOQ30_00840</name>
</gene>
<feature type="domain" description="ABC transporter" evidence="10">
    <location>
        <begin position="361"/>
        <end position="596"/>
    </location>
</feature>
<dbReference type="SUPFAM" id="SSF52540">
    <property type="entry name" value="P-loop containing nucleoside triphosphate hydrolases"/>
    <property type="match status" value="1"/>
</dbReference>
<evidence type="ECO:0000256" key="4">
    <source>
        <dbReference type="ARBA" id="ARBA00022692"/>
    </source>
</evidence>
<dbReference type="InterPro" id="IPR027417">
    <property type="entry name" value="P-loop_NTPase"/>
</dbReference>
<dbReference type="Gene3D" id="3.40.50.300">
    <property type="entry name" value="P-loop containing nucleotide triphosphate hydrolases"/>
    <property type="match status" value="1"/>
</dbReference>
<dbReference type="PANTHER" id="PTHR24221:SF654">
    <property type="entry name" value="ATP-BINDING CASSETTE SUB-FAMILY B MEMBER 6"/>
    <property type="match status" value="1"/>
</dbReference>
<dbReference type="PANTHER" id="PTHR24221">
    <property type="entry name" value="ATP-BINDING CASSETTE SUB-FAMILY B"/>
    <property type="match status" value="1"/>
</dbReference>
<dbReference type="Proteomes" id="UP000431264">
    <property type="component" value="Unassembled WGS sequence"/>
</dbReference>
<dbReference type="GO" id="GO:0005886">
    <property type="term" value="C:plasma membrane"/>
    <property type="evidence" value="ECO:0007669"/>
    <property type="project" value="UniProtKB-SubCell"/>
</dbReference>
<dbReference type="EMBL" id="WQLW01000001">
    <property type="protein sequence ID" value="MVO07705.1"/>
    <property type="molecule type" value="Genomic_DNA"/>
</dbReference>
<keyword evidence="6 12" id="KW-0067">ATP-binding</keyword>
<accession>A0A6I4IDQ5</accession>
<dbReference type="SUPFAM" id="SSF90123">
    <property type="entry name" value="ABC transporter transmembrane region"/>
    <property type="match status" value="1"/>
</dbReference>
<dbReference type="OrthoDB" id="9760358at2"/>
<dbReference type="FunFam" id="3.40.50.300:FF:000299">
    <property type="entry name" value="ABC transporter ATP-binding protein/permease"/>
    <property type="match status" value="1"/>
</dbReference>
<evidence type="ECO:0000256" key="1">
    <source>
        <dbReference type="ARBA" id="ARBA00004651"/>
    </source>
</evidence>
<keyword evidence="4 9" id="KW-0812">Transmembrane</keyword>
<feature type="transmembrane region" description="Helical" evidence="9">
    <location>
        <begin position="185"/>
        <end position="202"/>
    </location>
</feature>
<feature type="transmembrane region" description="Helical" evidence="9">
    <location>
        <begin position="21"/>
        <end position="42"/>
    </location>
</feature>
<dbReference type="InterPro" id="IPR036640">
    <property type="entry name" value="ABC1_TM_sf"/>
</dbReference>
<dbReference type="GO" id="GO:0140359">
    <property type="term" value="F:ABC-type transporter activity"/>
    <property type="evidence" value="ECO:0007669"/>
    <property type="project" value="InterPro"/>
</dbReference>
<comment type="subcellular location">
    <subcellularLocation>
        <location evidence="1">Cell membrane</location>
        <topology evidence="1">Multi-pass membrane protein</topology>
    </subcellularLocation>
</comment>
<evidence type="ECO:0000256" key="8">
    <source>
        <dbReference type="ARBA" id="ARBA00023136"/>
    </source>
</evidence>
<dbReference type="Pfam" id="PF00005">
    <property type="entry name" value="ABC_tran"/>
    <property type="match status" value="1"/>
</dbReference>
<feature type="transmembrane region" description="Helical" evidence="9">
    <location>
        <begin position="83"/>
        <end position="102"/>
    </location>
</feature>
<dbReference type="PROSITE" id="PS50893">
    <property type="entry name" value="ABC_TRANSPORTER_2"/>
    <property type="match status" value="1"/>
</dbReference>
<feature type="transmembrane region" description="Helical" evidence="9">
    <location>
        <begin position="270"/>
        <end position="294"/>
    </location>
</feature>
<evidence type="ECO:0000313" key="13">
    <source>
        <dbReference type="Proteomes" id="UP000431264"/>
    </source>
</evidence>
<dbReference type="PROSITE" id="PS00211">
    <property type="entry name" value="ABC_TRANSPORTER_1"/>
    <property type="match status" value="1"/>
</dbReference>
<evidence type="ECO:0000256" key="5">
    <source>
        <dbReference type="ARBA" id="ARBA00022741"/>
    </source>
</evidence>
<evidence type="ECO:0000256" key="6">
    <source>
        <dbReference type="ARBA" id="ARBA00022840"/>
    </source>
</evidence>
<dbReference type="InterPro" id="IPR011527">
    <property type="entry name" value="ABC1_TM_dom"/>
</dbReference>
<dbReference type="InterPro" id="IPR017871">
    <property type="entry name" value="ABC_transporter-like_CS"/>
</dbReference>
<evidence type="ECO:0000313" key="12">
    <source>
        <dbReference type="EMBL" id="MVO07705.1"/>
    </source>
</evidence>
<name>A0A6I4IDQ5_9FLAO</name>
<comment type="caution">
    <text evidence="12">The sequence shown here is derived from an EMBL/GenBank/DDBJ whole genome shotgun (WGS) entry which is preliminary data.</text>
</comment>
<evidence type="ECO:0000256" key="7">
    <source>
        <dbReference type="ARBA" id="ARBA00022989"/>
    </source>
</evidence>
<dbReference type="InterPro" id="IPR003593">
    <property type="entry name" value="AAA+_ATPase"/>
</dbReference>
<evidence type="ECO:0000259" key="11">
    <source>
        <dbReference type="PROSITE" id="PS50929"/>
    </source>
</evidence>
<organism evidence="12 13">
    <name type="scientific">Flavobacterium profundi</name>
    <dbReference type="NCBI Taxonomy" id="1774945"/>
    <lineage>
        <taxon>Bacteria</taxon>
        <taxon>Pseudomonadati</taxon>
        <taxon>Bacteroidota</taxon>
        <taxon>Flavobacteriia</taxon>
        <taxon>Flavobacteriales</taxon>
        <taxon>Flavobacteriaceae</taxon>
        <taxon>Flavobacterium</taxon>
    </lineage>
</organism>
<proteinExistence type="predicted"/>
<keyword evidence="5" id="KW-0547">Nucleotide-binding</keyword>